<dbReference type="Proteomes" id="UP000824533">
    <property type="component" value="Linkage Group LG05"/>
</dbReference>
<evidence type="ECO:0000313" key="1">
    <source>
        <dbReference type="EMBL" id="KAJ0181340.1"/>
    </source>
</evidence>
<sequence length="324" mass="36228">MDYFSGWCKSNRALHGCTVVVTGCNTGIGKETAKDLYARGARVIMACRDVNKAVVAKADIEKDKETVNGTGEIVIEKLDLCSFKSVKDFALKLLSREEKINILINNAGVMMCPENKTEDGFETHIGSNHFSHALLTLLLLPRMIISAPSRILFVSSYLHERFELDLEDINFDKTPYDPYKAYCRSKAANILFAKALANKLKEHDVTNVTTYSLHPGVIRTDIGRHFDKTVWYGASWAFNNLLGLFLKSPQCGAQTTIYCAVDEDCADESGLYYCDCAVKNPSKQCQSDDEAGKLWEITLKSIKINTKTYNPFGQLDPTKESFIL</sequence>
<comment type="caution">
    <text evidence="1">The sequence shown here is derived from an EMBL/GenBank/DDBJ whole genome shotgun (WGS) entry which is preliminary data.</text>
</comment>
<evidence type="ECO:0000313" key="2">
    <source>
        <dbReference type="Proteomes" id="UP000824533"/>
    </source>
</evidence>
<protein>
    <submittedName>
        <fullName evidence="1">Uncharacterized protein</fullName>
    </submittedName>
</protein>
<accession>A0ACC1DBY8</accession>
<reference evidence="1 2" key="1">
    <citation type="journal article" date="2021" name="Front. Genet.">
        <title>Chromosome-Level Genome Assembly Reveals Significant Gene Expansion in the Toll and IMD Signaling Pathways of Dendrolimus kikuchii.</title>
        <authorList>
            <person name="Zhou J."/>
            <person name="Wu P."/>
            <person name="Xiong Z."/>
            <person name="Liu N."/>
            <person name="Zhao N."/>
            <person name="Ji M."/>
            <person name="Qiu Y."/>
            <person name="Yang B."/>
        </authorList>
    </citation>
    <scope>NUCLEOTIDE SEQUENCE [LARGE SCALE GENOMIC DNA]</scope>
    <source>
        <strain evidence="1">Ann1</strain>
    </source>
</reference>
<dbReference type="EMBL" id="CM034391">
    <property type="protein sequence ID" value="KAJ0181340.1"/>
    <property type="molecule type" value="Genomic_DNA"/>
</dbReference>
<keyword evidence="2" id="KW-1185">Reference proteome</keyword>
<gene>
    <name evidence="1" type="ORF">K1T71_003425</name>
</gene>
<name>A0ACC1DBY8_9NEOP</name>
<proteinExistence type="predicted"/>
<organism evidence="1 2">
    <name type="scientific">Dendrolimus kikuchii</name>
    <dbReference type="NCBI Taxonomy" id="765133"/>
    <lineage>
        <taxon>Eukaryota</taxon>
        <taxon>Metazoa</taxon>
        <taxon>Ecdysozoa</taxon>
        <taxon>Arthropoda</taxon>
        <taxon>Hexapoda</taxon>
        <taxon>Insecta</taxon>
        <taxon>Pterygota</taxon>
        <taxon>Neoptera</taxon>
        <taxon>Endopterygota</taxon>
        <taxon>Lepidoptera</taxon>
        <taxon>Glossata</taxon>
        <taxon>Ditrysia</taxon>
        <taxon>Bombycoidea</taxon>
        <taxon>Lasiocampidae</taxon>
        <taxon>Dendrolimus</taxon>
    </lineage>
</organism>